<dbReference type="OrthoDB" id="128093at2759"/>
<keyword evidence="4" id="KW-1185">Reference proteome</keyword>
<dbReference type="InterPro" id="IPR044822">
    <property type="entry name" value="Myb_DNA-bind_4"/>
</dbReference>
<comment type="caution">
    <text evidence="3">The sequence shown here is derived from an EMBL/GenBank/DDBJ whole genome shotgun (WGS) entry which is preliminary data.</text>
</comment>
<sequence>MPLCCEWENPLKRTKKASKVKAKSSPSIEWSDAIVRELMTLRYETYAERFGKAKNSAAIGACWVLLTTDLRDSVSIAISTEQCKNKLKWLKKKWTEYNADVRATGNKESGVAEPPGLDLMEAFWVGSSGMNGQTLADSEIDGAPLLSEDECASDEETRRQSPRNQRSKKRKPMGDSFEIDMQSIADGFQAMAAAMQPAPATGESAVAEWLEDRFNLLLQHQYEQMEQMRIQNQNLAALVAALTDKR</sequence>
<protein>
    <recommendedName>
        <fullName evidence="2">Myb/SANT-like DNA-binding domain-containing protein</fullName>
    </recommendedName>
</protein>
<feature type="region of interest" description="Disordered" evidence="1">
    <location>
        <begin position="148"/>
        <end position="176"/>
    </location>
</feature>
<gene>
    <name evidence="3" type="ORF">PHMEG_00020956</name>
</gene>
<feature type="domain" description="Myb/SANT-like DNA-binding" evidence="2">
    <location>
        <begin position="29"/>
        <end position="102"/>
    </location>
</feature>
<evidence type="ECO:0000313" key="4">
    <source>
        <dbReference type="Proteomes" id="UP000198211"/>
    </source>
</evidence>
<accession>A0A225VMW1</accession>
<reference evidence="4" key="1">
    <citation type="submission" date="2017-03" db="EMBL/GenBank/DDBJ databases">
        <title>Phytopthora megakarya and P. palmivora, two closely related causual agents of cacao black pod achieved similar genome size and gene model numbers by different mechanisms.</title>
        <authorList>
            <person name="Ali S."/>
            <person name="Shao J."/>
            <person name="Larry D.J."/>
            <person name="Kronmiller B."/>
            <person name="Shen D."/>
            <person name="Strem M.D."/>
            <person name="Melnick R.L."/>
            <person name="Guiltinan M.J."/>
            <person name="Tyler B.M."/>
            <person name="Meinhardt L.W."/>
            <person name="Bailey B.A."/>
        </authorList>
    </citation>
    <scope>NUCLEOTIDE SEQUENCE [LARGE SCALE GENOMIC DNA]</scope>
    <source>
        <strain evidence="4">zdho120</strain>
    </source>
</reference>
<organism evidence="3 4">
    <name type="scientific">Phytophthora megakarya</name>
    <dbReference type="NCBI Taxonomy" id="4795"/>
    <lineage>
        <taxon>Eukaryota</taxon>
        <taxon>Sar</taxon>
        <taxon>Stramenopiles</taxon>
        <taxon>Oomycota</taxon>
        <taxon>Peronosporomycetes</taxon>
        <taxon>Peronosporales</taxon>
        <taxon>Peronosporaceae</taxon>
        <taxon>Phytophthora</taxon>
    </lineage>
</organism>
<evidence type="ECO:0000256" key="1">
    <source>
        <dbReference type="SAM" id="MobiDB-lite"/>
    </source>
</evidence>
<dbReference type="Pfam" id="PF13837">
    <property type="entry name" value="Myb_DNA-bind_4"/>
    <property type="match status" value="1"/>
</dbReference>
<dbReference type="EMBL" id="NBNE01003834">
    <property type="protein sequence ID" value="OWZ06753.1"/>
    <property type="molecule type" value="Genomic_DNA"/>
</dbReference>
<evidence type="ECO:0000313" key="3">
    <source>
        <dbReference type="EMBL" id="OWZ06753.1"/>
    </source>
</evidence>
<proteinExistence type="predicted"/>
<evidence type="ECO:0000259" key="2">
    <source>
        <dbReference type="Pfam" id="PF13837"/>
    </source>
</evidence>
<dbReference type="AlphaFoldDB" id="A0A225VMW1"/>
<name>A0A225VMW1_9STRA</name>
<dbReference type="Proteomes" id="UP000198211">
    <property type="component" value="Unassembled WGS sequence"/>
</dbReference>